<proteinExistence type="inferred from homology"/>
<evidence type="ECO:0000256" key="12">
    <source>
        <dbReference type="PIRNR" id="PIRNR004862"/>
    </source>
</evidence>
<feature type="region of interest" description="Disordered" evidence="13">
    <location>
        <begin position="287"/>
        <end position="352"/>
    </location>
</feature>
<keyword evidence="18" id="KW-1185">Reference proteome</keyword>
<dbReference type="Gene3D" id="3.30.300.30">
    <property type="match status" value="1"/>
</dbReference>
<feature type="domain" description="Flagellar M-ring C-terminal" evidence="16">
    <location>
        <begin position="265"/>
        <end position="447"/>
    </location>
</feature>
<dbReference type="RefSeq" id="WP_309636966.1">
    <property type="nucleotide sequence ID" value="NZ_JARWAL010000009.1"/>
</dbReference>
<keyword evidence="17" id="KW-0282">Flagellum</keyword>
<dbReference type="InterPro" id="IPR000067">
    <property type="entry name" value="FlgMring_FliF"/>
</dbReference>
<evidence type="ECO:0000313" key="17">
    <source>
        <dbReference type="EMBL" id="MDR5893345.1"/>
    </source>
</evidence>
<evidence type="ECO:0000256" key="7">
    <source>
        <dbReference type="ARBA" id="ARBA00022692"/>
    </source>
</evidence>
<comment type="function">
    <text evidence="1 12">The M ring may be actively involved in energy transduction.</text>
</comment>
<reference evidence="17 18" key="1">
    <citation type="submission" date="2023-04" db="EMBL/GenBank/DDBJ databases">
        <title>A long-awaited taxogenomic arrangement of the family Halomonadaceae.</title>
        <authorList>
            <person name="De La Haba R."/>
            <person name="Chuvochina M."/>
            <person name="Wittouck S."/>
            <person name="Arahal D.R."/>
            <person name="Sanchez-Porro C."/>
            <person name="Hugenholtz P."/>
            <person name="Ventosa A."/>
        </authorList>
    </citation>
    <scope>NUCLEOTIDE SEQUENCE [LARGE SCALE GENOMIC DNA]</scope>
    <source>
        <strain evidence="17 18">DSM 17332</strain>
    </source>
</reference>
<evidence type="ECO:0000256" key="5">
    <source>
        <dbReference type="ARBA" id="ARBA00017949"/>
    </source>
</evidence>
<dbReference type="NCBIfam" id="TIGR00206">
    <property type="entry name" value="fliF"/>
    <property type="match status" value="1"/>
</dbReference>
<dbReference type="InterPro" id="IPR045851">
    <property type="entry name" value="AMP-bd_C_sf"/>
</dbReference>
<dbReference type="PANTHER" id="PTHR30046:SF0">
    <property type="entry name" value="FLAGELLAR M-RING PROTEIN"/>
    <property type="match status" value="1"/>
</dbReference>
<evidence type="ECO:0000256" key="2">
    <source>
        <dbReference type="ARBA" id="ARBA00004117"/>
    </source>
</evidence>
<evidence type="ECO:0000259" key="16">
    <source>
        <dbReference type="Pfam" id="PF08345"/>
    </source>
</evidence>
<name>A0ABU1GMT3_9GAMM</name>
<evidence type="ECO:0000256" key="8">
    <source>
        <dbReference type="ARBA" id="ARBA00022989"/>
    </source>
</evidence>
<feature type="compositionally biased region" description="Basic and acidic residues" evidence="13">
    <location>
        <begin position="530"/>
        <end position="539"/>
    </location>
</feature>
<dbReference type="PANTHER" id="PTHR30046">
    <property type="entry name" value="FLAGELLAR M-RING PROTEIN"/>
    <property type="match status" value="1"/>
</dbReference>
<dbReference type="InterPro" id="IPR006182">
    <property type="entry name" value="FliF_N_dom"/>
</dbReference>
<comment type="similarity">
    <text evidence="4 12">Belongs to the FliF family.</text>
</comment>
<feature type="transmembrane region" description="Helical" evidence="14">
    <location>
        <begin position="472"/>
        <end position="490"/>
    </location>
</feature>
<feature type="domain" description="Flagellar M-ring N-terminal" evidence="15">
    <location>
        <begin position="59"/>
        <end position="233"/>
    </location>
</feature>
<evidence type="ECO:0000256" key="9">
    <source>
        <dbReference type="ARBA" id="ARBA00023136"/>
    </source>
</evidence>
<evidence type="ECO:0000256" key="3">
    <source>
        <dbReference type="ARBA" id="ARBA00004651"/>
    </source>
</evidence>
<organism evidence="17 18">
    <name type="scientific">Halomonas mongoliensis</name>
    <dbReference type="NCBI Taxonomy" id="321265"/>
    <lineage>
        <taxon>Bacteria</taxon>
        <taxon>Pseudomonadati</taxon>
        <taxon>Pseudomonadota</taxon>
        <taxon>Gammaproteobacteria</taxon>
        <taxon>Oceanospirillales</taxon>
        <taxon>Halomonadaceae</taxon>
        <taxon>Halomonas</taxon>
    </lineage>
</organism>
<dbReference type="InterPro" id="IPR043427">
    <property type="entry name" value="YscJ/FliF"/>
</dbReference>
<accession>A0ABU1GMT3</accession>
<dbReference type="EMBL" id="JARWAL010000009">
    <property type="protein sequence ID" value="MDR5893345.1"/>
    <property type="molecule type" value="Genomic_DNA"/>
</dbReference>
<evidence type="ECO:0000313" key="18">
    <source>
        <dbReference type="Proteomes" id="UP001252270"/>
    </source>
</evidence>
<keyword evidence="17" id="KW-0969">Cilium</keyword>
<dbReference type="Proteomes" id="UP001252270">
    <property type="component" value="Unassembled WGS sequence"/>
</dbReference>
<evidence type="ECO:0000256" key="14">
    <source>
        <dbReference type="SAM" id="Phobius"/>
    </source>
</evidence>
<dbReference type="Pfam" id="PF01514">
    <property type="entry name" value="YscJ_FliF"/>
    <property type="match status" value="1"/>
</dbReference>
<evidence type="ECO:0000259" key="15">
    <source>
        <dbReference type="Pfam" id="PF01514"/>
    </source>
</evidence>
<keyword evidence="7 14" id="KW-0812">Transmembrane</keyword>
<gene>
    <name evidence="17" type="primary">fliF</name>
    <name evidence="17" type="ORF">QC820_11015</name>
</gene>
<evidence type="ECO:0000256" key="4">
    <source>
        <dbReference type="ARBA" id="ARBA00007971"/>
    </source>
</evidence>
<feature type="region of interest" description="Disordered" evidence="13">
    <location>
        <begin position="513"/>
        <end position="549"/>
    </location>
</feature>
<feature type="transmembrane region" description="Helical" evidence="14">
    <location>
        <begin position="37"/>
        <end position="58"/>
    </location>
</feature>
<dbReference type="InterPro" id="IPR013556">
    <property type="entry name" value="Flag_M-ring_C"/>
</dbReference>
<evidence type="ECO:0000256" key="6">
    <source>
        <dbReference type="ARBA" id="ARBA00022475"/>
    </source>
</evidence>
<dbReference type="PRINTS" id="PR01009">
    <property type="entry name" value="FLGMRINGFLIF"/>
</dbReference>
<dbReference type="PIRSF" id="PIRSF004862">
    <property type="entry name" value="FliF"/>
    <property type="match status" value="1"/>
</dbReference>
<evidence type="ECO:0000256" key="1">
    <source>
        <dbReference type="ARBA" id="ARBA00003820"/>
    </source>
</evidence>
<evidence type="ECO:0000256" key="11">
    <source>
        <dbReference type="ARBA" id="ARBA00025936"/>
    </source>
</evidence>
<dbReference type="Pfam" id="PF08345">
    <property type="entry name" value="YscJ_FliF_C"/>
    <property type="match status" value="1"/>
</dbReference>
<feature type="compositionally biased region" description="Polar residues" evidence="13">
    <location>
        <begin position="1"/>
        <end position="10"/>
    </location>
</feature>
<sequence length="579" mass="63495">MSNGAQATGTQERSSRQEGRSSNGVERVLQQLRGNPLIVLLVAGAACVAIIVALLMWARSPDYRVLYSNLSDADGGRIMSELDARGVPYRFSQGGQALLVPGDQVHGLRLQLAEQGLPRGGNVGFELMDDQAFGISQFAEQVNYQRGLEGELSRSMESLGPVERARVHLALARQSVFVRDREPAKASVILTLHPGRLLSDGQVSAIVHMVASSVPELNAEEVTVVDQNGRLLSTQAAGRHDLDGSQLEYIEEVERSFQRRIENILVPILGRDNVRAQVAAQIDFSRREETAERYGPNQTPNEAAVRSRQGSVAYNGDQGLAQGIPGALSNTPPVAAPSPIELPEGEGGGDPEAQQVALQATNTLRQDEVINYEVDRSVSHVQHRLGQVQRLTAAVVVNYRDEIDEEGAAVRVPLTELELAQIERLVRQAMGFSTARGDEIEVVNSRFSVVSDETHQPEWWQSPEIHALALNIGRYLLVALAALLLYLLILRPLIKRHTQAPVATAAPGSTLQVQVGDDDAQGTAATETNRAAEDTYEVPRKRRRKASEYEQNLGDLREMAQEDPRMVAMIVRSWMNKYE</sequence>
<keyword evidence="10 12" id="KW-0975">Bacterial flagellum</keyword>
<comment type="caution">
    <text evidence="17">The sequence shown here is derived from an EMBL/GenBank/DDBJ whole genome shotgun (WGS) entry which is preliminary data.</text>
</comment>
<feature type="region of interest" description="Disordered" evidence="13">
    <location>
        <begin position="1"/>
        <end position="23"/>
    </location>
</feature>
<comment type="subcellular location">
    <subcellularLocation>
        <location evidence="2 12">Bacterial flagellum basal body</location>
    </subcellularLocation>
    <subcellularLocation>
        <location evidence="3">Cell membrane</location>
        <topology evidence="3">Multi-pass membrane protein</topology>
    </subcellularLocation>
</comment>
<keyword evidence="17" id="KW-0966">Cell projection</keyword>
<keyword evidence="9 14" id="KW-0472">Membrane</keyword>
<evidence type="ECO:0000256" key="10">
    <source>
        <dbReference type="ARBA" id="ARBA00023143"/>
    </source>
</evidence>
<evidence type="ECO:0000256" key="13">
    <source>
        <dbReference type="SAM" id="MobiDB-lite"/>
    </source>
</evidence>
<comment type="subunit">
    <text evidence="11">The basal body constitutes a major portion of the flagellar organelle and consists of four rings (L,P,S, and M) mounted on a central rod. The M ring is integral to the inner membrane of the cell and may be connected to the flagellar rod via the S ring. The S (supramembrane ring) lies just distal to the M ring. The L and P rings lie in the outer membrane and the periplasmic space, respectively.</text>
</comment>
<protein>
    <recommendedName>
        <fullName evidence="5 12">Flagellar M-ring protein</fullName>
    </recommendedName>
</protein>
<keyword evidence="8 14" id="KW-1133">Transmembrane helix</keyword>
<keyword evidence="6" id="KW-1003">Cell membrane</keyword>